<dbReference type="InterPro" id="IPR000109">
    <property type="entry name" value="POT_fam"/>
</dbReference>
<proteinExistence type="inferred from homology"/>
<dbReference type="GeneID" id="36559115"/>
<evidence type="ECO:0008006" key="9">
    <source>
        <dbReference type="Google" id="ProtNLM"/>
    </source>
</evidence>
<feature type="transmembrane region" description="Helical" evidence="6">
    <location>
        <begin position="428"/>
        <end position="448"/>
    </location>
</feature>
<dbReference type="OrthoDB" id="8904098at2759"/>
<protein>
    <recommendedName>
        <fullName evidence="9">Oligopeptide transporter</fullName>
    </recommendedName>
</protein>
<dbReference type="RefSeq" id="XP_024708397.1">
    <property type="nucleotide sequence ID" value="XM_024851416.1"/>
</dbReference>
<evidence type="ECO:0000256" key="5">
    <source>
        <dbReference type="ARBA" id="ARBA00023136"/>
    </source>
</evidence>
<evidence type="ECO:0000313" key="7">
    <source>
        <dbReference type="EMBL" id="PLB53095.1"/>
    </source>
</evidence>
<feature type="transmembrane region" description="Helical" evidence="6">
    <location>
        <begin position="299"/>
        <end position="317"/>
    </location>
</feature>
<feature type="transmembrane region" description="Helical" evidence="6">
    <location>
        <begin position="105"/>
        <end position="123"/>
    </location>
</feature>
<dbReference type="GO" id="GO:0022857">
    <property type="term" value="F:transmembrane transporter activity"/>
    <property type="evidence" value="ECO:0007669"/>
    <property type="project" value="InterPro"/>
</dbReference>
<comment type="similarity">
    <text evidence="2">Belongs to the major facilitator superfamily. Proton-dependent oligopeptide transporter (POT/PTR) (TC 2.A.17) family.</text>
</comment>
<dbReference type="VEuPathDB" id="FungiDB:P170DRAFT_454269"/>
<dbReference type="EMBL" id="MSFO01000002">
    <property type="protein sequence ID" value="PLB53095.1"/>
    <property type="molecule type" value="Genomic_DNA"/>
</dbReference>
<keyword evidence="5 6" id="KW-0472">Membrane</keyword>
<keyword evidence="8" id="KW-1185">Reference proteome</keyword>
<feature type="transmembrane region" description="Helical" evidence="6">
    <location>
        <begin position="216"/>
        <end position="237"/>
    </location>
</feature>
<feature type="transmembrane region" description="Helical" evidence="6">
    <location>
        <begin position="337"/>
        <end position="362"/>
    </location>
</feature>
<accession>A0A2I2GJP3</accession>
<feature type="transmembrane region" description="Helical" evidence="6">
    <location>
        <begin position="135"/>
        <end position="154"/>
    </location>
</feature>
<comment type="caution">
    <text evidence="7">The sequence shown here is derived from an EMBL/GenBank/DDBJ whole genome shotgun (WGS) entry which is preliminary data.</text>
</comment>
<feature type="transmembrane region" description="Helical" evidence="6">
    <location>
        <begin position="175"/>
        <end position="196"/>
    </location>
</feature>
<dbReference type="SUPFAM" id="SSF103473">
    <property type="entry name" value="MFS general substrate transporter"/>
    <property type="match status" value="1"/>
</dbReference>
<dbReference type="Proteomes" id="UP000234275">
    <property type="component" value="Unassembled WGS sequence"/>
</dbReference>
<dbReference type="InterPro" id="IPR036259">
    <property type="entry name" value="MFS_trans_sf"/>
</dbReference>
<dbReference type="PANTHER" id="PTHR11654">
    <property type="entry name" value="OLIGOPEPTIDE TRANSPORTER-RELATED"/>
    <property type="match status" value="1"/>
</dbReference>
<dbReference type="Gene3D" id="1.20.1250.20">
    <property type="entry name" value="MFS general substrate transporter like domains"/>
    <property type="match status" value="1"/>
</dbReference>
<evidence type="ECO:0000256" key="3">
    <source>
        <dbReference type="ARBA" id="ARBA00022692"/>
    </source>
</evidence>
<evidence type="ECO:0000256" key="4">
    <source>
        <dbReference type="ARBA" id="ARBA00022989"/>
    </source>
</evidence>
<evidence type="ECO:0000256" key="1">
    <source>
        <dbReference type="ARBA" id="ARBA00004141"/>
    </source>
</evidence>
<evidence type="ECO:0000256" key="2">
    <source>
        <dbReference type="ARBA" id="ARBA00005982"/>
    </source>
</evidence>
<dbReference type="Pfam" id="PF00854">
    <property type="entry name" value="PTR2"/>
    <property type="match status" value="1"/>
</dbReference>
<organism evidence="7 8">
    <name type="scientific">Aspergillus steynii IBT 23096</name>
    <dbReference type="NCBI Taxonomy" id="1392250"/>
    <lineage>
        <taxon>Eukaryota</taxon>
        <taxon>Fungi</taxon>
        <taxon>Dikarya</taxon>
        <taxon>Ascomycota</taxon>
        <taxon>Pezizomycotina</taxon>
        <taxon>Eurotiomycetes</taxon>
        <taxon>Eurotiomycetidae</taxon>
        <taxon>Eurotiales</taxon>
        <taxon>Aspergillaceae</taxon>
        <taxon>Aspergillus</taxon>
        <taxon>Aspergillus subgen. Circumdati</taxon>
    </lineage>
</organism>
<gene>
    <name evidence="7" type="ORF">P170DRAFT_454269</name>
</gene>
<feature type="transmembrane region" description="Helical" evidence="6">
    <location>
        <begin position="374"/>
        <end position="396"/>
    </location>
</feature>
<evidence type="ECO:0000256" key="6">
    <source>
        <dbReference type="SAM" id="Phobius"/>
    </source>
</evidence>
<name>A0A2I2GJP3_9EURO</name>
<feature type="transmembrane region" description="Helical" evidence="6">
    <location>
        <begin position="486"/>
        <end position="507"/>
    </location>
</feature>
<keyword evidence="4 6" id="KW-1133">Transmembrane helix</keyword>
<reference evidence="7 8" key="1">
    <citation type="submission" date="2016-12" db="EMBL/GenBank/DDBJ databases">
        <title>The genomes of Aspergillus section Nigri reveals drivers in fungal speciation.</title>
        <authorList>
            <consortium name="DOE Joint Genome Institute"/>
            <person name="Vesth T.C."/>
            <person name="Nybo J."/>
            <person name="Theobald S."/>
            <person name="Brandl J."/>
            <person name="Frisvad J.C."/>
            <person name="Nielsen K.F."/>
            <person name="Lyhne E.K."/>
            <person name="Kogle M.E."/>
            <person name="Kuo A."/>
            <person name="Riley R."/>
            <person name="Clum A."/>
            <person name="Nolan M."/>
            <person name="Lipzen A."/>
            <person name="Salamov A."/>
            <person name="Henrissat B."/>
            <person name="Wiebenga A."/>
            <person name="De Vries R.P."/>
            <person name="Grigoriev I.V."/>
            <person name="Mortensen U.H."/>
            <person name="Andersen M.R."/>
            <person name="Baker S.E."/>
        </authorList>
    </citation>
    <scope>NUCLEOTIDE SEQUENCE [LARGE SCALE GENOMIC DNA]</scope>
    <source>
        <strain evidence="7 8">IBT 23096</strain>
    </source>
</reference>
<feature type="transmembrane region" description="Helical" evidence="6">
    <location>
        <begin position="460"/>
        <end position="480"/>
    </location>
</feature>
<keyword evidence="3 6" id="KW-0812">Transmembrane</keyword>
<dbReference type="AlphaFoldDB" id="A0A2I2GJP3"/>
<dbReference type="GO" id="GO:0016020">
    <property type="term" value="C:membrane"/>
    <property type="evidence" value="ECO:0007669"/>
    <property type="project" value="UniProtKB-SubCell"/>
</dbReference>
<feature type="transmembrane region" description="Helical" evidence="6">
    <location>
        <begin position="78"/>
        <end position="98"/>
    </location>
</feature>
<evidence type="ECO:0000313" key="8">
    <source>
        <dbReference type="Proteomes" id="UP000234275"/>
    </source>
</evidence>
<sequence length="531" mass="58032">MPFEPRNATEEEIQALPNTVDIIPRAVWVVTIAAAAERFSFYAITAPWQNYLQNAASDTDLPGALGLGQSLATNINNAFLFFAYITPLPLAIISDLWLGQYKTLCISLGFYICGTTVLIATSLPTSQQNGAGVPGLAVSMVLIGLGVGGVKATISPFMIDQYTNVKPRLLQSKKGSYAIGQRTLTIQYICNVFYWATNIAGLSYFASTFLERNVGFWAAYLLSLCTLLLALVILLLWGKHVVKIPPQGNILPQVGKCLAFGARNGFRLERVRPSYQLEHFNRLVPWTGAFVDEMKRGIIACRVIFSMVLFYLCYNQISTNLVSQAGSMQLGGFPNDAIQVLNPIACIIIGPIIQNGLYPILLRQNIDFGPIARITAAFFLMGASMAYAAGVQQLIYSRGPCYNMPLNCPASDGRIPNTVSVWVQAPQYLILAVSEIFGFVTVSEYAYSKAPTNMKALVQALTQFTACIASAVGMGISPAAKDPHMVIFYAVLAGATAAVSLPFWWVFEQYDRIDERLNRLEQAEEEASGNP</sequence>
<comment type="subcellular location">
    <subcellularLocation>
        <location evidence="1">Membrane</location>
        <topology evidence="1">Multi-pass membrane protein</topology>
    </subcellularLocation>
</comment>